<proteinExistence type="predicted"/>
<dbReference type="GO" id="GO:0006265">
    <property type="term" value="P:DNA topological change"/>
    <property type="evidence" value="ECO:0007669"/>
    <property type="project" value="InterPro"/>
</dbReference>
<feature type="domain" description="DNA topoisomerase type IA zn finger" evidence="1">
    <location>
        <begin position="30"/>
        <end position="58"/>
    </location>
</feature>
<evidence type="ECO:0000313" key="3">
    <source>
        <dbReference type="EMBL" id="QJH99798.1"/>
    </source>
</evidence>
<keyword evidence="2" id="KW-0413">Isomerase</keyword>
<gene>
    <name evidence="2" type="ORF">MM415A00492_0022</name>
    <name evidence="3" type="ORF">TM448B01688_0004</name>
</gene>
<protein>
    <submittedName>
        <fullName evidence="2">Putative topoisomerase DNA binding C4 zinc finger</fullName>
    </submittedName>
</protein>
<dbReference type="GO" id="GO:0003916">
    <property type="term" value="F:DNA topoisomerase activity"/>
    <property type="evidence" value="ECO:0007669"/>
    <property type="project" value="InterPro"/>
</dbReference>
<dbReference type="GO" id="GO:0005694">
    <property type="term" value="C:chromosome"/>
    <property type="evidence" value="ECO:0007669"/>
    <property type="project" value="InterPro"/>
</dbReference>
<dbReference type="AlphaFoldDB" id="A0A6M3KJ04"/>
<dbReference type="EMBL" id="MT142470">
    <property type="protein sequence ID" value="QJA81812.1"/>
    <property type="molecule type" value="Genomic_DNA"/>
</dbReference>
<sequence length="71" mass="8084">MNNKTKIFCPHCSPSFVSEYSPAPKGTVFLIIKEGKFGKFAGCPNFPKCKHSVSLKQKENIIDYEDELRPY</sequence>
<dbReference type="Gene3D" id="3.30.65.10">
    <property type="entry name" value="Bacterial Topoisomerase I, domain 1"/>
    <property type="match status" value="1"/>
</dbReference>
<accession>A0A6M3KJ04</accession>
<dbReference type="EMBL" id="MT144809">
    <property type="protein sequence ID" value="QJH99798.1"/>
    <property type="molecule type" value="Genomic_DNA"/>
</dbReference>
<organism evidence="2">
    <name type="scientific">viral metagenome</name>
    <dbReference type="NCBI Taxonomy" id="1070528"/>
    <lineage>
        <taxon>unclassified sequences</taxon>
        <taxon>metagenomes</taxon>
        <taxon>organismal metagenomes</taxon>
    </lineage>
</organism>
<dbReference type="Pfam" id="PF01396">
    <property type="entry name" value="Zn_ribbon_Top1"/>
    <property type="match status" value="1"/>
</dbReference>
<dbReference type="SUPFAM" id="SSF57783">
    <property type="entry name" value="Zinc beta-ribbon"/>
    <property type="match status" value="1"/>
</dbReference>
<evidence type="ECO:0000313" key="2">
    <source>
        <dbReference type="EMBL" id="QJA81812.1"/>
    </source>
</evidence>
<reference evidence="2" key="1">
    <citation type="submission" date="2020-03" db="EMBL/GenBank/DDBJ databases">
        <title>The deep terrestrial virosphere.</title>
        <authorList>
            <person name="Holmfeldt K."/>
            <person name="Nilsson E."/>
            <person name="Simone D."/>
            <person name="Lopez-Fernandez M."/>
            <person name="Wu X."/>
            <person name="de Brujin I."/>
            <person name="Lundin D."/>
            <person name="Andersson A."/>
            <person name="Bertilsson S."/>
            <person name="Dopson M."/>
        </authorList>
    </citation>
    <scope>NUCLEOTIDE SEQUENCE</scope>
    <source>
        <strain evidence="2">MM415A00492</strain>
        <strain evidence="3">TM448B01688</strain>
    </source>
</reference>
<dbReference type="InterPro" id="IPR013498">
    <property type="entry name" value="Topo_IA_Znf"/>
</dbReference>
<dbReference type="GO" id="GO:0003677">
    <property type="term" value="F:DNA binding"/>
    <property type="evidence" value="ECO:0007669"/>
    <property type="project" value="InterPro"/>
</dbReference>
<evidence type="ECO:0000259" key="1">
    <source>
        <dbReference type="Pfam" id="PF01396"/>
    </source>
</evidence>
<name>A0A6M3KJ04_9ZZZZ</name>